<feature type="coiled-coil region" evidence="2">
    <location>
        <begin position="323"/>
        <end position="382"/>
    </location>
</feature>
<dbReference type="AlphaFoldDB" id="A0A7L3FST4"/>
<dbReference type="PANTHER" id="PTHR21694">
    <property type="entry name" value="COILED-COIL DOMAIN-CONTAINING PROTEIN 63"/>
    <property type="match status" value="1"/>
</dbReference>
<accession>A0A7L3FST4</accession>
<dbReference type="Proteomes" id="UP000557426">
    <property type="component" value="Unassembled WGS sequence"/>
</dbReference>
<gene>
    <name evidence="5" type="primary">Ccdc63</name>
    <name evidence="5" type="ORF">ZAPATR_R12749</name>
</gene>
<dbReference type="EMBL" id="VZTU01027152">
    <property type="protein sequence ID" value="NXT83177.1"/>
    <property type="molecule type" value="Genomic_DNA"/>
</dbReference>
<proteinExistence type="predicted"/>
<organism evidence="5 6">
    <name type="scientific">Zapornia atra</name>
    <name type="common">Henderson crake</name>
    <dbReference type="NCBI Taxonomy" id="2585822"/>
    <lineage>
        <taxon>Eukaryota</taxon>
        <taxon>Metazoa</taxon>
        <taxon>Chordata</taxon>
        <taxon>Craniata</taxon>
        <taxon>Vertebrata</taxon>
        <taxon>Euteleostomi</taxon>
        <taxon>Archelosauria</taxon>
        <taxon>Archosauria</taxon>
        <taxon>Dinosauria</taxon>
        <taxon>Saurischia</taxon>
        <taxon>Theropoda</taxon>
        <taxon>Coelurosauria</taxon>
        <taxon>Aves</taxon>
        <taxon>Neognathae</taxon>
        <taxon>Neoaves</taxon>
        <taxon>Gruiformes</taxon>
        <taxon>Rallidae</taxon>
        <taxon>Zapornia</taxon>
    </lineage>
</organism>
<evidence type="ECO:0000313" key="6">
    <source>
        <dbReference type="Proteomes" id="UP000557426"/>
    </source>
</evidence>
<feature type="region of interest" description="Disordered" evidence="3">
    <location>
        <begin position="511"/>
        <end position="532"/>
    </location>
</feature>
<evidence type="ECO:0000313" key="5">
    <source>
        <dbReference type="EMBL" id="NXT83177.1"/>
    </source>
</evidence>
<protein>
    <submittedName>
        <fullName evidence="5">CCD63 protein</fullName>
    </submittedName>
</protein>
<dbReference type="GO" id="GO:0003341">
    <property type="term" value="P:cilium movement"/>
    <property type="evidence" value="ECO:0007669"/>
    <property type="project" value="TreeGrafter"/>
</dbReference>
<evidence type="ECO:0000256" key="2">
    <source>
        <dbReference type="SAM" id="Coils"/>
    </source>
</evidence>
<feature type="non-terminal residue" evidence="5">
    <location>
        <position position="532"/>
    </location>
</feature>
<name>A0A7L3FST4_9GRUI</name>
<dbReference type="Pfam" id="PF21773">
    <property type="entry name" value="ODAD1_CC"/>
    <property type="match status" value="1"/>
</dbReference>
<evidence type="ECO:0000259" key="4">
    <source>
        <dbReference type="Pfam" id="PF21773"/>
    </source>
</evidence>
<keyword evidence="1 2" id="KW-0175">Coiled coil</keyword>
<evidence type="ECO:0000256" key="3">
    <source>
        <dbReference type="SAM" id="MobiDB-lite"/>
    </source>
</evidence>
<feature type="coiled-coil region" evidence="2">
    <location>
        <begin position="33"/>
        <end position="67"/>
    </location>
</feature>
<keyword evidence="6" id="KW-1185">Reference proteome</keyword>
<feature type="coiled-coil region" evidence="2">
    <location>
        <begin position="94"/>
        <end position="200"/>
    </location>
</feature>
<reference evidence="5 6" key="1">
    <citation type="submission" date="2019-09" db="EMBL/GenBank/DDBJ databases">
        <title>Bird 10,000 Genomes (B10K) Project - Family phase.</title>
        <authorList>
            <person name="Zhang G."/>
        </authorList>
    </citation>
    <scope>NUCLEOTIDE SEQUENCE [LARGE SCALE GENOMIC DNA]</scope>
    <source>
        <strain evidence="5">B10K-DU-011-47</strain>
        <tissue evidence="5">Mixed tissue sample</tissue>
    </source>
</reference>
<feature type="domain" description="ODAD1 central coiled coil region" evidence="4">
    <location>
        <begin position="135"/>
        <end position="417"/>
    </location>
</feature>
<dbReference type="PANTHER" id="PTHR21694:SF18">
    <property type="entry name" value="COILED-COIL DOMAIN-CONTAINING PROTEIN 63"/>
    <property type="match status" value="1"/>
</dbReference>
<dbReference type="GO" id="GO:0005930">
    <property type="term" value="C:axoneme"/>
    <property type="evidence" value="ECO:0007669"/>
    <property type="project" value="TreeGrafter"/>
</dbReference>
<dbReference type="InterPro" id="IPR051876">
    <property type="entry name" value="ODA-DC/CCD"/>
</dbReference>
<dbReference type="GO" id="GO:0036158">
    <property type="term" value="P:outer dynein arm assembly"/>
    <property type="evidence" value="ECO:0007669"/>
    <property type="project" value="TreeGrafter"/>
</dbReference>
<dbReference type="InterPro" id="IPR049258">
    <property type="entry name" value="ODAD1_CC"/>
</dbReference>
<sequence>DFPMKDKEKLAEAEIRRMLKQFYIAAEKRKSYSANVRQQMQAQEKEIESLTQEHNEVTLELKNIMSLRNMRLHDKNYAELQCLLETKSQYDSMIRERKAMLADLDKQILKLEKKAVMQNQIVTKAKQAKCIKQTQKQIETLEMRLNNVTVHFDTILTRNDELREEIKSLRIQKDTLDNFFLKLQMKLDEQRRRMNTAIEQSTQAYEQRTDALARISAMKERHTEDTIQYNVKLQEYERALQENKLKTFMLAKYKDRSDLEEQAEKKRALKAAQRAKQNQWESSERRMVAYKRLEELAKDGDVDRLVNDFIQKEGKNFACYSYINELNNKMEKMQQRIKDLQNKITAFEVDQKHVESSNLHVLRELEERLTDVTKEAKKYEDKCKLSNKVLGQLIANMETLFKGIGCDAMEIMKQLGESEHITDTNLMQFFGILEKKTMELLLLESVLQYMLNKASLLEQSFTNPVLGSTGLHRTMDRAQLSPLAPSLDSADDSIDTLEVPMDHKELRQLILRREKERSSATSASKKKRNGMK</sequence>
<comment type="caution">
    <text evidence="5">The sequence shown here is derived from an EMBL/GenBank/DDBJ whole genome shotgun (WGS) entry which is preliminary data.</text>
</comment>
<evidence type="ECO:0000256" key="1">
    <source>
        <dbReference type="ARBA" id="ARBA00023054"/>
    </source>
</evidence>
<feature type="non-terminal residue" evidence="5">
    <location>
        <position position="1"/>
    </location>
</feature>